<dbReference type="SUPFAM" id="SSF53474">
    <property type="entry name" value="alpha/beta-Hydrolases"/>
    <property type="match status" value="1"/>
</dbReference>
<keyword evidence="2" id="KW-0378">Hydrolase</keyword>
<dbReference type="GO" id="GO:0004301">
    <property type="term" value="F:epoxide hydrolase activity"/>
    <property type="evidence" value="ECO:0007669"/>
    <property type="project" value="TreeGrafter"/>
</dbReference>
<feature type="domain" description="AB hydrolase-1" evidence="1">
    <location>
        <begin position="24"/>
        <end position="125"/>
    </location>
</feature>
<comment type="caution">
    <text evidence="2">The sequence shown here is derived from an EMBL/GenBank/DDBJ whole genome shotgun (WGS) entry which is preliminary data.</text>
</comment>
<evidence type="ECO:0000313" key="3">
    <source>
        <dbReference type="Proteomes" id="UP000030380"/>
    </source>
</evidence>
<reference evidence="2 3" key="1">
    <citation type="submission" date="2014-11" db="EMBL/GenBank/DDBJ databases">
        <title>Draft genome sequence of Chelonobacter oris 1662T, associated with respiratory disease in Hermann's Tortoises.</title>
        <authorList>
            <person name="Kudirkiene E."/>
            <person name="Hansen M.J."/>
            <person name="Bojesen A.M."/>
        </authorList>
    </citation>
    <scope>NUCLEOTIDE SEQUENCE [LARGE SCALE GENOMIC DNA]</scope>
    <source>
        <strain evidence="2 3">1662</strain>
    </source>
</reference>
<feature type="domain" description="AB hydrolase-1" evidence="1">
    <location>
        <begin position="214"/>
        <end position="266"/>
    </location>
</feature>
<dbReference type="InterPro" id="IPR029058">
    <property type="entry name" value="AB_hydrolase_fold"/>
</dbReference>
<dbReference type="EMBL" id="JSUM01000005">
    <property type="protein sequence ID" value="KGQ70879.1"/>
    <property type="molecule type" value="Genomic_DNA"/>
</dbReference>
<dbReference type="STRING" id="505317.OA57_04025"/>
<proteinExistence type="predicted"/>
<dbReference type="Gene3D" id="3.40.50.1820">
    <property type="entry name" value="alpha/beta hydrolase"/>
    <property type="match status" value="1"/>
</dbReference>
<gene>
    <name evidence="2" type="ORF">OA57_04025</name>
</gene>
<accession>A0A0A3BBF1</accession>
<evidence type="ECO:0000259" key="1">
    <source>
        <dbReference type="Pfam" id="PF00561"/>
    </source>
</evidence>
<dbReference type="RefSeq" id="WP_034613861.1">
    <property type="nucleotide sequence ID" value="NZ_JSUM01000005.1"/>
</dbReference>
<dbReference type="PANTHER" id="PTHR42977:SF1">
    <property type="entry name" value="BLR6576 PROTEIN"/>
    <property type="match status" value="1"/>
</dbReference>
<name>A0A0A3BBF1_9PAST</name>
<dbReference type="Proteomes" id="UP000030380">
    <property type="component" value="Unassembled WGS sequence"/>
</dbReference>
<dbReference type="OrthoDB" id="9780765at2"/>
<organism evidence="2 3">
    <name type="scientific">Chelonobacter oris</name>
    <dbReference type="NCBI Taxonomy" id="505317"/>
    <lineage>
        <taxon>Bacteria</taxon>
        <taxon>Pseudomonadati</taxon>
        <taxon>Pseudomonadota</taxon>
        <taxon>Gammaproteobacteria</taxon>
        <taxon>Pasteurellales</taxon>
        <taxon>Pasteurellaceae</taxon>
        <taxon>Chelonobacter</taxon>
    </lineage>
</organism>
<evidence type="ECO:0000313" key="2">
    <source>
        <dbReference type="EMBL" id="KGQ70879.1"/>
    </source>
</evidence>
<dbReference type="Pfam" id="PF00561">
    <property type="entry name" value="Abhydrolase_1"/>
    <property type="match status" value="2"/>
</dbReference>
<dbReference type="PANTHER" id="PTHR42977">
    <property type="entry name" value="HYDROLASE-RELATED"/>
    <property type="match status" value="1"/>
</dbReference>
<dbReference type="InterPro" id="IPR051340">
    <property type="entry name" value="Haloalkane_dehalogenase"/>
</dbReference>
<sequence>MPYHTLTVQNITIFYREAGDPTKPTVVLFHGFPSASHMFRELIPQLEPDYHVIAPDYPAFGQSDIPPRSEFHYTFDNIANVMDKFLTALGIKRFAMFVFDYGAPIGFRIALKDPARITAIISSNGNIYEEGLGEKWALRAKYWQHPTKALREEYKTAFAPETIIGQYTFGAPEQTVSPDGYSLDIFYTQRADYAEIQSDLIFDYQNNIKCYPAFQQYLRRYQPPLLAVWGKNDPSFIPAGANAFKRDLPNAEIHFVESGHFPLESHAGEIGDYMRNFLAGINHGIA</sequence>
<dbReference type="AlphaFoldDB" id="A0A0A3BBF1"/>
<dbReference type="InterPro" id="IPR000073">
    <property type="entry name" value="AB_hydrolase_1"/>
</dbReference>
<protein>
    <submittedName>
        <fullName evidence="2">Hydrolase</fullName>
    </submittedName>
</protein>
<keyword evidence="3" id="KW-1185">Reference proteome</keyword>